<dbReference type="Pfam" id="PF10604">
    <property type="entry name" value="Polyketide_cyc2"/>
    <property type="match status" value="1"/>
</dbReference>
<dbReference type="RefSeq" id="WP_145064562.1">
    <property type="nucleotide sequence ID" value="NZ_CP036287.1"/>
</dbReference>
<accession>A0A518BII0</accession>
<dbReference type="EMBL" id="CP036287">
    <property type="protein sequence ID" value="QDU66753.1"/>
    <property type="molecule type" value="Genomic_DNA"/>
</dbReference>
<sequence length="155" mass="16696">MAGFSLEKSIPHPPAQVFAFATDLARIRTWLPDVLACEVVGGGPMRDGAVLRETRKIGRRECTAQISIVEHSGPSQGHEPPFVHAASSAAMGVRCCYRYTFADDGQGGTDLTMDCTGEPTNLLGRLLVGPLVRYMRRADGDQLERLSAALDAAPR</sequence>
<dbReference type="CDD" id="cd07812">
    <property type="entry name" value="SRPBCC"/>
    <property type="match status" value="1"/>
</dbReference>
<dbReference type="AlphaFoldDB" id="A0A518BII0"/>
<dbReference type="InterPro" id="IPR023393">
    <property type="entry name" value="START-like_dom_sf"/>
</dbReference>
<evidence type="ECO:0000313" key="1">
    <source>
        <dbReference type="EMBL" id="QDU66753.1"/>
    </source>
</evidence>
<name>A0A518BII0_9BACT</name>
<dbReference type="Gene3D" id="3.30.530.20">
    <property type="match status" value="1"/>
</dbReference>
<dbReference type="KEGG" id="pbap:Pla133_18290"/>
<gene>
    <name evidence="1" type="ORF">Pla133_18290</name>
</gene>
<dbReference type="InterPro" id="IPR019587">
    <property type="entry name" value="Polyketide_cyclase/dehydratase"/>
</dbReference>
<dbReference type="Proteomes" id="UP000316921">
    <property type="component" value="Chromosome"/>
</dbReference>
<protein>
    <submittedName>
        <fullName evidence="1">Polyketide cyclase / dehydrase and lipid transport</fullName>
    </submittedName>
</protein>
<dbReference type="SUPFAM" id="SSF55961">
    <property type="entry name" value="Bet v1-like"/>
    <property type="match status" value="1"/>
</dbReference>
<proteinExistence type="predicted"/>
<keyword evidence="2" id="KW-1185">Reference proteome</keyword>
<evidence type="ECO:0000313" key="2">
    <source>
        <dbReference type="Proteomes" id="UP000316921"/>
    </source>
</evidence>
<organism evidence="1 2">
    <name type="scientific">Engelhardtia mirabilis</name>
    <dbReference type="NCBI Taxonomy" id="2528011"/>
    <lineage>
        <taxon>Bacteria</taxon>
        <taxon>Pseudomonadati</taxon>
        <taxon>Planctomycetota</taxon>
        <taxon>Planctomycetia</taxon>
        <taxon>Planctomycetia incertae sedis</taxon>
        <taxon>Engelhardtia</taxon>
    </lineage>
</organism>
<reference evidence="1 2" key="1">
    <citation type="submission" date="2019-02" db="EMBL/GenBank/DDBJ databases">
        <title>Deep-cultivation of Planctomycetes and their phenomic and genomic characterization uncovers novel biology.</title>
        <authorList>
            <person name="Wiegand S."/>
            <person name="Jogler M."/>
            <person name="Boedeker C."/>
            <person name="Pinto D."/>
            <person name="Vollmers J."/>
            <person name="Rivas-Marin E."/>
            <person name="Kohn T."/>
            <person name="Peeters S.H."/>
            <person name="Heuer A."/>
            <person name="Rast P."/>
            <person name="Oberbeckmann S."/>
            <person name="Bunk B."/>
            <person name="Jeske O."/>
            <person name="Meyerdierks A."/>
            <person name="Storesund J.E."/>
            <person name="Kallscheuer N."/>
            <person name="Luecker S."/>
            <person name="Lage O.M."/>
            <person name="Pohl T."/>
            <person name="Merkel B.J."/>
            <person name="Hornburger P."/>
            <person name="Mueller R.-W."/>
            <person name="Bruemmer F."/>
            <person name="Labrenz M."/>
            <person name="Spormann A.M."/>
            <person name="Op den Camp H."/>
            <person name="Overmann J."/>
            <person name="Amann R."/>
            <person name="Jetten M.S.M."/>
            <person name="Mascher T."/>
            <person name="Medema M.H."/>
            <person name="Devos D.P."/>
            <person name="Kaster A.-K."/>
            <person name="Ovreas L."/>
            <person name="Rohde M."/>
            <person name="Galperin M.Y."/>
            <person name="Jogler C."/>
        </authorList>
    </citation>
    <scope>NUCLEOTIDE SEQUENCE [LARGE SCALE GENOMIC DNA]</scope>
    <source>
        <strain evidence="1 2">Pla133</strain>
    </source>
</reference>